<reference evidence="2 3" key="1">
    <citation type="submission" date="2021-06" db="EMBL/GenBank/DDBJ databases">
        <title>Caerostris extrusa draft genome.</title>
        <authorList>
            <person name="Kono N."/>
            <person name="Arakawa K."/>
        </authorList>
    </citation>
    <scope>NUCLEOTIDE SEQUENCE [LARGE SCALE GENOMIC DNA]</scope>
</reference>
<keyword evidence="3" id="KW-1185">Reference proteome</keyword>
<proteinExistence type="predicted"/>
<feature type="compositionally biased region" description="Basic and acidic residues" evidence="1">
    <location>
        <begin position="1"/>
        <end position="11"/>
    </location>
</feature>
<accession>A0AAV4QC75</accession>
<organism evidence="2 3">
    <name type="scientific">Caerostris extrusa</name>
    <name type="common">Bark spider</name>
    <name type="synonym">Caerostris bankana</name>
    <dbReference type="NCBI Taxonomy" id="172846"/>
    <lineage>
        <taxon>Eukaryota</taxon>
        <taxon>Metazoa</taxon>
        <taxon>Ecdysozoa</taxon>
        <taxon>Arthropoda</taxon>
        <taxon>Chelicerata</taxon>
        <taxon>Arachnida</taxon>
        <taxon>Araneae</taxon>
        <taxon>Araneomorphae</taxon>
        <taxon>Entelegynae</taxon>
        <taxon>Araneoidea</taxon>
        <taxon>Araneidae</taxon>
        <taxon>Caerostris</taxon>
    </lineage>
</organism>
<dbReference type="EMBL" id="BPLR01006139">
    <property type="protein sequence ID" value="GIY07658.1"/>
    <property type="molecule type" value="Genomic_DNA"/>
</dbReference>
<dbReference type="AlphaFoldDB" id="A0AAV4QC75"/>
<name>A0AAV4QC75_CAEEX</name>
<comment type="caution">
    <text evidence="2">The sequence shown here is derived from an EMBL/GenBank/DDBJ whole genome shotgun (WGS) entry which is preliminary data.</text>
</comment>
<gene>
    <name evidence="2" type="ORF">CEXT_546101</name>
</gene>
<evidence type="ECO:0000313" key="2">
    <source>
        <dbReference type="EMBL" id="GIY07658.1"/>
    </source>
</evidence>
<feature type="region of interest" description="Disordered" evidence="1">
    <location>
        <begin position="1"/>
        <end position="28"/>
    </location>
</feature>
<evidence type="ECO:0000313" key="3">
    <source>
        <dbReference type="Proteomes" id="UP001054945"/>
    </source>
</evidence>
<dbReference type="Proteomes" id="UP001054945">
    <property type="component" value="Unassembled WGS sequence"/>
</dbReference>
<evidence type="ECO:0000256" key="1">
    <source>
        <dbReference type="SAM" id="MobiDB-lite"/>
    </source>
</evidence>
<protein>
    <submittedName>
        <fullName evidence="2">Uncharacterized protein</fullName>
    </submittedName>
</protein>
<sequence>MKCFRSLREEQQNAPATPPRRVESFGAPHEQRCQRNAIGKEVGLFNAYCFRAERSNVEIELLVEIEADRKTANVF</sequence>